<dbReference type="GO" id="GO:0016787">
    <property type="term" value="F:hydrolase activity"/>
    <property type="evidence" value="ECO:0007669"/>
    <property type="project" value="InterPro"/>
</dbReference>
<proteinExistence type="inferred from homology"/>
<evidence type="ECO:0000313" key="11">
    <source>
        <dbReference type="Proteomes" id="UP000054321"/>
    </source>
</evidence>
<dbReference type="GO" id="GO:0047596">
    <property type="term" value="F:6-methylsalicylate decarboxylase activity"/>
    <property type="evidence" value="ECO:0007669"/>
    <property type="project" value="UniProtKB-EC"/>
</dbReference>
<dbReference type="PANTHER" id="PTHR21240">
    <property type="entry name" value="2-AMINO-3-CARBOXYLMUCONATE-6-SEMIALDEHYDE DECARBOXYLASE"/>
    <property type="match status" value="1"/>
</dbReference>
<keyword evidence="11" id="KW-1185">Reference proteome</keyword>
<evidence type="ECO:0000256" key="2">
    <source>
        <dbReference type="ARBA" id="ARBA00022723"/>
    </source>
</evidence>
<dbReference type="Gene3D" id="3.20.20.140">
    <property type="entry name" value="Metal-dependent hydrolases"/>
    <property type="match status" value="1"/>
</dbReference>
<evidence type="ECO:0000256" key="1">
    <source>
        <dbReference type="ARBA" id="ARBA00005871"/>
    </source>
</evidence>
<evidence type="ECO:0000256" key="3">
    <source>
        <dbReference type="ARBA" id="ARBA00022793"/>
    </source>
</evidence>
<dbReference type="InterPro" id="IPR032465">
    <property type="entry name" value="ACMSD"/>
</dbReference>
<protein>
    <recommendedName>
        <fullName evidence="7">6-methylsalicylate decarboxylase</fullName>
        <ecNumber evidence="7">4.1.1.52</ecNumber>
    </recommendedName>
</protein>
<evidence type="ECO:0000256" key="7">
    <source>
        <dbReference type="ARBA" id="ARBA00038889"/>
    </source>
</evidence>
<keyword evidence="2" id="KW-0479">Metal-binding</keyword>
<dbReference type="EC" id="4.1.1.52" evidence="7"/>
<dbReference type="OrthoDB" id="2832284at2759"/>
<name>A0A0C3HX32_OIDMZ</name>
<keyword evidence="3 8" id="KW-0210">Decarboxylase</keyword>
<keyword evidence="5 8" id="KW-0456">Lyase</keyword>
<reference evidence="10 11" key="1">
    <citation type="submission" date="2014-04" db="EMBL/GenBank/DDBJ databases">
        <authorList>
            <consortium name="DOE Joint Genome Institute"/>
            <person name="Kuo A."/>
            <person name="Martino E."/>
            <person name="Perotto S."/>
            <person name="Kohler A."/>
            <person name="Nagy L.G."/>
            <person name="Floudas D."/>
            <person name="Copeland A."/>
            <person name="Barry K.W."/>
            <person name="Cichocki N."/>
            <person name="Veneault-Fourrey C."/>
            <person name="LaButti K."/>
            <person name="Lindquist E.A."/>
            <person name="Lipzen A."/>
            <person name="Lundell T."/>
            <person name="Morin E."/>
            <person name="Murat C."/>
            <person name="Sun H."/>
            <person name="Tunlid A."/>
            <person name="Henrissat B."/>
            <person name="Grigoriev I.V."/>
            <person name="Hibbett D.S."/>
            <person name="Martin F."/>
            <person name="Nordberg H.P."/>
            <person name="Cantor M.N."/>
            <person name="Hua S.X."/>
        </authorList>
    </citation>
    <scope>NUCLEOTIDE SEQUENCE [LARGE SCALE GENOMIC DNA]</scope>
    <source>
        <strain evidence="10 11">Zn</strain>
    </source>
</reference>
<dbReference type="SUPFAM" id="SSF51556">
    <property type="entry name" value="Metallo-dependent hydrolases"/>
    <property type="match status" value="1"/>
</dbReference>
<evidence type="ECO:0000256" key="4">
    <source>
        <dbReference type="ARBA" id="ARBA00022833"/>
    </source>
</evidence>
<evidence type="ECO:0000259" key="9">
    <source>
        <dbReference type="Pfam" id="PF04909"/>
    </source>
</evidence>
<dbReference type="GO" id="GO:0046872">
    <property type="term" value="F:metal ion binding"/>
    <property type="evidence" value="ECO:0007669"/>
    <property type="project" value="UniProtKB-KW"/>
</dbReference>
<dbReference type="InterPro" id="IPR032466">
    <property type="entry name" value="Metal_Hydrolase"/>
</dbReference>
<comment type="similarity">
    <text evidence="1">Belongs to the metallo-dependent hydrolases superfamily. ACMSD family.</text>
</comment>
<dbReference type="PANTHER" id="PTHR21240:SF29">
    <property type="entry name" value="AMIDOHYDROLASE-RELATED DOMAIN-CONTAINING PROTEIN"/>
    <property type="match status" value="1"/>
</dbReference>
<evidence type="ECO:0000256" key="6">
    <source>
        <dbReference type="ARBA" id="ARBA00036832"/>
    </source>
</evidence>
<evidence type="ECO:0000256" key="8">
    <source>
        <dbReference type="RuleBase" id="RU366045"/>
    </source>
</evidence>
<sequence>MDYKQKLTTSSTHKVDVHHHFVPEFWLEAVIAAGVGPAENPPPWSLGRSETVMNDLGTTTTILSLTTPGACIVRGKASRVMARHANEYAAKIRDKNPSRFGFFATLPSLLDTEGAIEEIRYTFKHHNPDGVIVFTRYGDENCYLGDIRLRPVWAELNVHKAVVLIHPATPQAPRTPMPSTLLLNITEFPHETTRAAVDLIFSNTKSDHPDIKFILSHAGGTLPYLIGRISLMELLPYAPIHKTKDEIIAEAKGFYFDIALSGHSGTLRNLIEFAGEDHVLFGSDFPYCPRPGLWRMNDEWEGFNITQEMKDKVNFKNARVLFPRLNV</sequence>
<evidence type="ECO:0000256" key="5">
    <source>
        <dbReference type="ARBA" id="ARBA00023239"/>
    </source>
</evidence>
<keyword evidence="4" id="KW-0862">Zinc</keyword>
<dbReference type="InParanoid" id="A0A0C3HX32"/>
<feature type="domain" description="Amidohydrolase-related" evidence="9">
    <location>
        <begin position="15"/>
        <end position="323"/>
    </location>
</feature>
<dbReference type="Pfam" id="PF04909">
    <property type="entry name" value="Amidohydro_2"/>
    <property type="match status" value="1"/>
</dbReference>
<dbReference type="GO" id="GO:0019748">
    <property type="term" value="P:secondary metabolic process"/>
    <property type="evidence" value="ECO:0007669"/>
    <property type="project" value="TreeGrafter"/>
</dbReference>
<comment type="catalytic activity">
    <reaction evidence="6">
        <text>6-methylsalicylate + H(+) = 3-methylphenol + CO2</text>
        <dbReference type="Rhea" id="RHEA:23112"/>
        <dbReference type="ChEBI" id="CHEBI:15378"/>
        <dbReference type="ChEBI" id="CHEBI:16526"/>
        <dbReference type="ChEBI" id="CHEBI:17231"/>
        <dbReference type="ChEBI" id="CHEBI:36658"/>
        <dbReference type="EC" id="4.1.1.52"/>
    </reaction>
    <physiologicalReaction direction="left-to-right" evidence="6">
        <dbReference type="Rhea" id="RHEA:23113"/>
    </physiologicalReaction>
</comment>
<gene>
    <name evidence="10" type="ORF">OIDMADRAFT_36579</name>
</gene>
<evidence type="ECO:0000313" key="10">
    <source>
        <dbReference type="EMBL" id="KIN06787.1"/>
    </source>
</evidence>
<dbReference type="AlphaFoldDB" id="A0A0C3HX32"/>
<dbReference type="HOGENOM" id="CLU_039329_2_1_1"/>
<dbReference type="InterPro" id="IPR006680">
    <property type="entry name" value="Amidohydro-rel"/>
</dbReference>
<dbReference type="EMBL" id="KN832870">
    <property type="protein sequence ID" value="KIN06787.1"/>
    <property type="molecule type" value="Genomic_DNA"/>
</dbReference>
<dbReference type="STRING" id="913774.A0A0C3HX32"/>
<organism evidence="10 11">
    <name type="scientific">Oidiodendron maius (strain Zn)</name>
    <dbReference type="NCBI Taxonomy" id="913774"/>
    <lineage>
        <taxon>Eukaryota</taxon>
        <taxon>Fungi</taxon>
        <taxon>Dikarya</taxon>
        <taxon>Ascomycota</taxon>
        <taxon>Pezizomycotina</taxon>
        <taxon>Leotiomycetes</taxon>
        <taxon>Leotiomycetes incertae sedis</taxon>
        <taxon>Myxotrichaceae</taxon>
        <taxon>Oidiodendron</taxon>
    </lineage>
</organism>
<accession>A0A0C3HX32</accession>
<dbReference type="Proteomes" id="UP000054321">
    <property type="component" value="Unassembled WGS sequence"/>
</dbReference>
<reference evidence="11" key="2">
    <citation type="submission" date="2015-01" db="EMBL/GenBank/DDBJ databases">
        <title>Evolutionary Origins and Diversification of the Mycorrhizal Mutualists.</title>
        <authorList>
            <consortium name="DOE Joint Genome Institute"/>
            <consortium name="Mycorrhizal Genomics Consortium"/>
            <person name="Kohler A."/>
            <person name="Kuo A."/>
            <person name="Nagy L.G."/>
            <person name="Floudas D."/>
            <person name="Copeland A."/>
            <person name="Barry K.W."/>
            <person name="Cichocki N."/>
            <person name="Veneault-Fourrey C."/>
            <person name="LaButti K."/>
            <person name="Lindquist E.A."/>
            <person name="Lipzen A."/>
            <person name="Lundell T."/>
            <person name="Morin E."/>
            <person name="Murat C."/>
            <person name="Riley R."/>
            <person name="Ohm R."/>
            <person name="Sun H."/>
            <person name="Tunlid A."/>
            <person name="Henrissat B."/>
            <person name="Grigoriev I.V."/>
            <person name="Hibbett D.S."/>
            <person name="Martin F."/>
        </authorList>
    </citation>
    <scope>NUCLEOTIDE SEQUENCE [LARGE SCALE GENOMIC DNA]</scope>
    <source>
        <strain evidence="11">Zn</strain>
    </source>
</reference>
<dbReference type="GO" id="GO:0005829">
    <property type="term" value="C:cytosol"/>
    <property type="evidence" value="ECO:0007669"/>
    <property type="project" value="TreeGrafter"/>
</dbReference>